<evidence type="ECO:0000313" key="2">
    <source>
        <dbReference type="Proteomes" id="UP000257109"/>
    </source>
</evidence>
<name>A0A371I578_MUCPR</name>
<protein>
    <submittedName>
        <fullName evidence="1">Uncharacterized protein</fullName>
    </submittedName>
</protein>
<proteinExistence type="predicted"/>
<organism evidence="1 2">
    <name type="scientific">Mucuna pruriens</name>
    <name type="common">Velvet bean</name>
    <name type="synonym">Dolichos pruriens</name>
    <dbReference type="NCBI Taxonomy" id="157652"/>
    <lineage>
        <taxon>Eukaryota</taxon>
        <taxon>Viridiplantae</taxon>
        <taxon>Streptophyta</taxon>
        <taxon>Embryophyta</taxon>
        <taxon>Tracheophyta</taxon>
        <taxon>Spermatophyta</taxon>
        <taxon>Magnoliopsida</taxon>
        <taxon>eudicotyledons</taxon>
        <taxon>Gunneridae</taxon>
        <taxon>Pentapetalae</taxon>
        <taxon>rosids</taxon>
        <taxon>fabids</taxon>
        <taxon>Fabales</taxon>
        <taxon>Fabaceae</taxon>
        <taxon>Papilionoideae</taxon>
        <taxon>50 kb inversion clade</taxon>
        <taxon>NPAAA clade</taxon>
        <taxon>indigoferoid/millettioid clade</taxon>
        <taxon>Phaseoleae</taxon>
        <taxon>Mucuna</taxon>
    </lineage>
</organism>
<keyword evidence="2" id="KW-1185">Reference proteome</keyword>
<dbReference type="EMBL" id="QJKJ01000893">
    <property type="protein sequence ID" value="RDY10191.1"/>
    <property type="molecule type" value="Genomic_DNA"/>
</dbReference>
<comment type="caution">
    <text evidence="1">The sequence shown here is derived from an EMBL/GenBank/DDBJ whole genome shotgun (WGS) entry which is preliminary data.</text>
</comment>
<gene>
    <name evidence="1" type="ORF">CR513_05332</name>
</gene>
<sequence>MSSSPLQKQTNKIATKSIKKPHRYHALNIANDGRHLLPKVGESVLHLYTSIKSGTIGFESLEGFDKIKVYRSALRDHRAYIESHFHANALNMEKRLFAFLIAWGLAPRGANMLSCLDHSEGYSFGLLLFSICCFGILDYDYFKEYVKNEVKFTLRNSNKIIETPLHKMGLMDIQGHWMFKHD</sequence>
<dbReference type="Proteomes" id="UP000257109">
    <property type="component" value="Unassembled WGS sequence"/>
</dbReference>
<accession>A0A371I578</accession>
<dbReference type="AlphaFoldDB" id="A0A371I578"/>
<evidence type="ECO:0000313" key="1">
    <source>
        <dbReference type="EMBL" id="RDY10191.1"/>
    </source>
</evidence>
<feature type="non-terminal residue" evidence="1">
    <location>
        <position position="1"/>
    </location>
</feature>
<reference evidence="1" key="1">
    <citation type="submission" date="2018-05" db="EMBL/GenBank/DDBJ databases">
        <title>Draft genome of Mucuna pruriens seed.</title>
        <authorList>
            <person name="Nnadi N.E."/>
            <person name="Vos R."/>
            <person name="Hasami M.H."/>
            <person name="Devisetty U.K."/>
            <person name="Aguiy J.C."/>
        </authorList>
    </citation>
    <scope>NUCLEOTIDE SEQUENCE [LARGE SCALE GENOMIC DNA]</scope>
    <source>
        <strain evidence="1">JCA_2017</strain>
    </source>
</reference>
<feature type="non-terminal residue" evidence="1">
    <location>
        <position position="182"/>
    </location>
</feature>